<protein>
    <submittedName>
        <fullName evidence="1">Uncharacterized protein</fullName>
    </submittedName>
</protein>
<accession>A0A483JI45</accession>
<organism evidence="1">
    <name type="scientific">Klebsiella pneumoniae</name>
    <dbReference type="NCBI Taxonomy" id="573"/>
    <lineage>
        <taxon>Bacteria</taxon>
        <taxon>Pseudomonadati</taxon>
        <taxon>Pseudomonadota</taxon>
        <taxon>Gammaproteobacteria</taxon>
        <taxon>Enterobacterales</taxon>
        <taxon>Enterobacteriaceae</taxon>
        <taxon>Klebsiella/Raoultella group</taxon>
        <taxon>Klebsiella</taxon>
        <taxon>Klebsiella pneumoniae complex</taxon>
    </lineage>
</organism>
<dbReference type="InterPro" id="IPR027417">
    <property type="entry name" value="P-loop_NTPase"/>
</dbReference>
<gene>
    <name evidence="1" type="ORF">ETE75_03395</name>
</gene>
<sequence length="1274" mass="143876">MIFFELEPSDISNLNDADLRELVARLCEAELIRQELQTSCVLWGGAQEAADGGLDVRVVDAIPLLKPGFVSRENTGFQVKKNSMSKAACKNEMLDRGTLKTVIADLAEKKGAYIIVSGKDDCSDKMLSERLLGMKSALEGLPDSEELLLDFYGRDRISAWLRQFPEVALWVRSRLGKPLSGWRPFGRWASTPVDKDDEFLLDEHPCVIDMNSHHKEPSTISDGIRLVRERLQRSGSAVRITGLSGVGKTRFAQALFESDVCDNSLPRANVIYADLGDELTPTASELVSYLVANDFSSYLVLDNCPPDVHRKLQNQISSNQAKLSLLTIEYDISDDRPEDTEVIHIEPSSEQTVSKIIQKRFPSLGRVNSDKVAEFSGGNARVAIALASRVGPDETLTNFSDEDLFQRLFNQRKGTTESLLESAEILSLVYSFNISPKEYNDELSALSRIGGFERDRLNRNHAELLRRQLSQKRGNWRAVLPHAIANRLARRALQNIDPDKINAELLKADNFRLFKSCAHRLGYLHDFEPARYLAHTWMKIDGPFHNIARCDAELLTALTYIAPVFPEVVLIAIENASEARDFCSRDNQNFSTLVRLLRKIAYDDQYFDRSAGLILRFAETEQSGENNNSIASQLASLFSLYLSGTQATPARRLCFVNRMLNSGNFRQLEIAQDILRSAFQVSHWSSSGGFDFGARSRDFGWEPTTNKETLDWYVGYIELLVPFLDSDNAPLCNWAKAILANHFLGLWSYAGCFDILENIVRKYGAGGKWPDMWTAIKRTIHYNGKKHAPELLKRIEALEHLAAPADPYFEIEAYALTNIWDHVEVRGGSYTENSEKIHQKIEELGELASSEPDYLERLAPRLWEKHIDALWSFGKGLAKGSSNQGLTFDTLVRLMQKQELEVVQPILFCGFIAGVHAGDPGLSRKLQESVLDVPELKQYFVNILSATPIAPWGSKKLIELAKAGELEAWRFQQISYGRVHESISDDDLSELLAALNDLADGIFSTIEILSMRFFTEKGSNYSPSDDLRSVGRQAILKLLSMHRDEIGRRQLHRMDRVIAECLSEPAAENEVRDIINLLCNGVETYRLYSFELETIIAYLVKNYPEFVLDRVLIDSENSEQLIYLLFKDRVNRSSSPLNLAPIERVLNWCNGNQDRIHEVAGAVSAYTSLDKESQPLDNPKKVTLSHHITSLLDTAENKVAIVETIFSRSFPSGWSGSLADILEVRSEAFAVLLNHVSPEVREMAKTKLSLLNRSIRENREREAEEYNRREQRFE</sequence>
<proteinExistence type="predicted"/>
<name>A0A483JI45_KLEPN</name>
<comment type="caution">
    <text evidence="1">The sequence shown here is derived from an EMBL/GenBank/DDBJ whole genome shotgun (WGS) entry which is preliminary data.</text>
</comment>
<reference evidence="1" key="1">
    <citation type="submission" date="2019-01" db="EMBL/GenBank/DDBJ databases">
        <authorList>
            <person name="Lista F."/>
            <person name="Anselmo A."/>
        </authorList>
    </citation>
    <scope>NUCLEOTIDE SEQUENCE</scope>
    <source>
        <strain evidence="1">13S</strain>
    </source>
</reference>
<dbReference type="EMBL" id="SDCJ01000001">
    <property type="protein sequence ID" value="TCX45601.1"/>
    <property type="molecule type" value="Genomic_DNA"/>
</dbReference>
<dbReference type="AlphaFoldDB" id="A0A483JI45"/>
<dbReference type="SUPFAM" id="SSF52540">
    <property type="entry name" value="P-loop containing nucleoside triphosphate hydrolases"/>
    <property type="match status" value="1"/>
</dbReference>
<evidence type="ECO:0000313" key="1">
    <source>
        <dbReference type="EMBL" id="TCX45601.1"/>
    </source>
</evidence>
<dbReference type="RefSeq" id="WP_033128381.1">
    <property type="nucleotide sequence ID" value="NZ_AP023148.1"/>
</dbReference>